<name>A0A382ZPT2_9ZZZZ</name>
<sequence>MMSEFLRDCNSAFFFYEELFLARHSFKVALWAERQRYNVVIFRVLV</sequence>
<accession>A0A382ZPT2</accession>
<proteinExistence type="predicted"/>
<dbReference type="EMBL" id="UINC01185670">
    <property type="protein sequence ID" value="SVD97494.1"/>
    <property type="molecule type" value="Genomic_DNA"/>
</dbReference>
<dbReference type="AlphaFoldDB" id="A0A382ZPT2"/>
<reference evidence="1" key="1">
    <citation type="submission" date="2018-05" db="EMBL/GenBank/DDBJ databases">
        <authorList>
            <person name="Lanie J.A."/>
            <person name="Ng W.-L."/>
            <person name="Kazmierczak K.M."/>
            <person name="Andrzejewski T.M."/>
            <person name="Davidsen T.M."/>
            <person name="Wayne K.J."/>
            <person name="Tettelin H."/>
            <person name="Glass J.I."/>
            <person name="Rusch D."/>
            <person name="Podicherti R."/>
            <person name="Tsui H.-C.T."/>
            <person name="Winkler M.E."/>
        </authorList>
    </citation>
    <scope>NUCLEOTIDE SEQUENCE</scope>
</reference>
<gene>
    <name evidence="1" type="ORF">METZ01_LOCUS450348</name>
</gene>
<organism evidence="1">
    <name type="scientific">marine metagenome</name>
    <dbReference type="NCBI Taxonomy" id="408172"/>
    <lineage>
        <taxon>unclassified sequences</taxon>
        <taxon>metagenomes</taxon>
        <taxon>ecological metagenomes</taxon>
    </lineage>
</organism>
<evidence type="ECO:0000313" key="1">
    <source>
        <dbReference type="EMBL" id="SVD97494.1"/>
    </source>
</evidence>
<protein>
    <submittedName>
        <fullName evidence="1">Uncharacterized protein</fullName>
    </submittedName>
</protein>